<evidence type="ECO:0000313" key="1">
    <source>
        <dbReference type="EMBL" id="SVB42715.1"/>
    </source>
</evidence>
<dbReference type="EMBL" id="UINC01041442">
    <property type="protein sequence ID" value="SVB42715.1"/>
    <property type="molecule type" value="Genomic_DNA"/>
</dbReference>
<protein>
    <recommendedName>
        <fullName evidence="2">ABM domain-containing protein</fullName>
    </recommendedName>
</protein>
<gene>
    <name evidence="1" type="ORF">METZ01_LOCUS195569</name>
</gene>
<organism evidence="1">
    <name type="scientific">marine metagenome</name>
    <dbReference type="NCBI Taxonomy" id="408172"/>
    <lineage>
        <taxon>unclassified sequences</taxon>
        <taxon>metagenomes</taxon>
        <taxon>ecological metagenomes</taxon>
    </lineage>
</organism>
<name>A0A382DWT8_9ZZZZ</name>
<reference evidence="1" key="1">
    <citation type="submission" date="2018-05" db="EMBL/GenBank/DDBJ databases">
        <authorList>
            <person name="Lanie J.A."/>
            <person name="Ng W.-L."/>
            <person name="Kazmierczak K.M."/>
            <person name="Andrzejewski T.M."/>
            <person name="Davidsen T.M."/>
            <person name="Wayne K.J."/>
            <person name="Tettelin H."/>
            <person name="Glass J.I."/>
            <person name="Rusch D."/>
            <person name="Podicherti R."/>
            <person name="Tsui H.-C.T."/>
            <person name="Winkler M.E."/>
        </authorList>
    </citation>
    <scope>NUCLEOTIDE SEQUENCE</scope>
</reference>
<evidence type="ECO:0008006" key="2">
    <source>
        <dbReference type="Google" id="ProtNLM"/>
    </source>
</evidence>
<dbReference type="AlphaFoldDB" id="A0A382DWT8"/>
<proteinExistence type="predicted"/>
<sequence length="109" mass="12219">MYYIFIINTNKNGGIMSVARITTVNFKIKENADAMVENYVANAPSEFPEAEQLLQVRTSDTTVVAISLYANNEAMERASAARNKRLGSNEDQFESVDMKIGEVKLNHKK</sequence>
<accession>A0A382DWT8</accession>